<dbReference type="STRING" id="461836.A0A0L0D573"/>
<proteinExistence type="inferred from homology"/>
<dbReference type="OMA" id="CHSEHTY"/>
<evidence type="ECO:0000256" key="6">
    <source>
        <dbReference type="ARBA" id="ARBA00023242"/>
    </source>
</evidence>
<comment type="similarity">
    <text evidence="2">Belongs to the NELF-D family.</text>
</comment>
<evidence type="ECO:0000256" key="2">
    <source>
        <dbReference type="ARBA" id="ARBA00005726"/>
    </source>
</evidence>
<dbReference type="RefSeq" id="XP_013759985.1">
    <property type="nucleotide sequence ID" value="XM_013904531.1"/>
</dbReference>
<accession>A0A0L0D573</accession>
<comment type="subcellular location">
    <subcellularLocation>
        <location evidence="1">Nucleus</location>
    </subcellularLocation>
</comment>
<keyword evidence="3" id="KW-0678">Repressor</keyword>
<dbReference type="Pfam" id="PF04858">
    <property type="entry name" value="TH1"/>
    <property type="match status" value="1"/>
</dbReference>
<dbReference type="GO" id="GO:0003746">
    <property type="term" value="F:translation elongation factor activity"/>
    <property type="evidence" value="ECO:0007669"/>
    <property type="project" value="UniProtKB-KW"/>
</dbReference>
<keyword evidence="8" id="KW-0648">Protein biosynthesis</keyword>
<dbReference type="PANTHER" id="PTHR12144:SF0">
    <property type="entry name" value="NEGATIVE ELONGATION FACTOR C_D"/>
    <property type="match status" value="1"/>
</dbReference>
<dbReference type="EMBL" id="GL349445">
    <property type="protein sequence ID" value="KNC47216.1"/>
    <property type="molecule type" value="Genomic_DNA"/>
</dbReference>
<protein>
    <submittedName>
        <fullName evidence="8">Negative elongation factor D</fullName>
    </submittedName>
</protein>
<dbReference type="GeneID" id="25563229"/>
<evidence type="ECO:0000256" key="5">
    <source>
        <dbReference type="ARBA" id="ARBA00023163"/>
    </source>
</evidence>
<dbReference type="InterPro" id="IPR006942">
    <property type="entry name" value="TH1"/>
</dbReference>
<evidence type="ECO:0000256" key="7">
    <source>
        <dbReference type="SAM" id="MobiDB-lite"/>
    </source>
</evidence>
<evidence type="ECO:0000256" key="4">
    <source>
        <dbReference type="ARBA" id="ARBA00023015"/>
    </source>
</evidence>
<name>A0A0L0D573_THETB</name>
<dbReference type="GO" id="GO:0032021">
    <property type="term" value="C:NELF complex"/>
    <property type="evidence" value="ECO:0007669"/>
    <property type="project" value="TreeGrafter"/>
</dbReference>
<gene>
    <name evidence="8" type="ORF">AMSG_03644</name>
</gene>
<dbReference type="GO" id="GO:0003723">
    <property type="term" value="F:RNA binding"/>
    <property type="evidence" value="ECO:0007669"/>
    <property type="project" value="TreeGrafter"/>
</dbReference>
<dbReference type="eggNOG" id="ENOG502QPUE">
    <property type="taxonomic scope" value="Eukaryota"/>
</dbReference>
<dbReference type="OrthoDB" id="511287at2759"/>
<dbReference type="PANTHER" id="PTHR12144">
    <property type="entry name" value="NEGATIVE ELONGATION FACTOR D"/>
    <property type="match status" value="1"/>
</dbReference>
<dbReference type="GO" id="GO:0034244">
    <property type="term" value="P:negative regulation of transcription elongation by RNA polymerase II"/>
    <property type="evidence" value="ECO:0007669"/>
    <property type="project" value="TreeGrafter"/>
</dbReference>
<feature type="region of interest" description="Disordered" evidence="7">
    <location>
        <begin position="632"/>
        <end position="653"/>
    </location>
</feature>
<keyword evidence="6" id="KW-0539">Nucleus</keyword>
<evidence type="ECO:0000313" key="8">
    <source>
        <dbReference type="EMBL" id="KNC47216.1"/>
    </source>
</evidence>
<keyword evidence="8" id="KW-0251">Elongation factor</keyword>
<keyword evidence="5" id="KW-0804">Transcription</keyword>
<sequence>MVEKAQELLVTLQEPDAIMEADILSRLRAYIGCKGAPQTAVETLAASYQGHAEVCNVLLDWMGLVGMDKEEREGLVVNHVKDSVLAHYDAKLTRNLFASGSSTPEWVMFMIGQPVWRDLFYKLSDSYAECLLVNFAIRNISDAPECSRELKSLKKSAAHNFGVFSQILSTHITALLAAPDPLIAPAFDEFITLATQSENTPPNPAAAMLFARLDQEMLLAMSPERQAMFRKLTALLSGVLLYPSLASALLSMFKSETPATTPGDIIRIHKVYTGSNPPPLSLIRDSQLVDLLLADLFVPSKLVSPKHRTRYLAVLALIAAGKDDRVPGYAPAGSASLGTEAVPAVQRALRELQNLLLAKPFGPALDAAYPELVAKASVHPMAGAGLIAYVEAALTMPEFFSTNGHDTRTYLSLLNSMATAHPSLAPRLLATYQRLFFVSAALVDLDAVSFHNQLMDCIAFLLAVGHAQPVLALIHEWCVSSRVDKALVRHFLLVAIQIVSPPFSPDFASALADIMRINSFADYTATTLSASDSLATRGLSNLAASTRAADRPRVVSSTVASSADSLLSAELVDALVATIVGIAAACPLSDATKSMINALFDIPILSERAADLDLSLVFHGDEPRTVRVVVGARLGSDDDDDDDDDVQHMDDTE</sequence>
<evidence type="ECO:0000256" key="3">
    <source>
        <dbReference type="ARBA" id="ARBA00022491"/>
    </source>
</evidence>
<reference evidence="8 9" key="1">
    <citation type="submission" date="2010-05" db="EMBL/GenBank/DDBJ databases">
        <title>The Genome Sequence of Thecamonas trahens ATCC 50062.</title>
        <authorList>
            <consortium name="The Broad Institute Genome Sequencing Platform"/>
            <person name="Russ C."/>
            <person name="Cuomo C."/>
            <person name="Shea T."/>
            <person name="Young S.K."/>
            <person name="Zeng Q."/>
            <person name="Koehrsen M."/>
            <person name="Haas B."/>
            <person name="Borodovsky M."/>
            <person name="Guigo R."/>
            <person name="Alvarado L."/>
            <person name="Berlin A."/>
            <person name="Bochicchio J."/>
            <person name="Borenstein D."/>
            <person name="Chapman S."/>
            <person name="Chen Z."/>
            <person name="Freedman E."/>
            <person name="Gellesch M."/>
            <person name="Goldberg J."/>
            <person name="Griggs A."/>
            <person name="Gujja S."/>
            <person name="Heilman E."/>
            <person name="Heiman D."/>
            <person name="Hepburn T."/>
            <person name="Howarth C."/>
            <person name="Jen D."/>
            <person name="Larson L."/>
            <person name="Mehta T."/>
            <person name="Park D."/>
            <person name="Pearson M."/>
            <person name="Roberts A."/>
            <person name="Saif S."/>
            <person name="Shenoy N."/>
            <person name="Sisk P."/>
            <person name="Stolte C."/>
            <person name="Sykes S."/>
            <person name="Thomson T."/>
            <person name="Walk T."/>
            <person name="White J."/>
            <person name="Yandava C."/>
            <person name="Burger G."/>
            <person name="Gray M.W."/>
            <person name="Holland P.W.H."/>
            <person name="King N."/>
            <person name="Lang F.B.F."/>
            <person name="Roger A.J."/>
            <person name="Ruiz-Trillo I."/>
            <person name="Lander E."/>
            <person name="Nusbaum C."/>
        </authorList>
    </citation>
    <scope>NUCLEOTIDE SEQUENCE [LARGE SCALE GENOMIC DNA]</scope>
    <source>
        <strain evidence="8 9">ATCC 50062</strain>
    </source>
</reference>
<dbReference type="AlphaFoldDB" id="A0A0L0D573"/>
<evidence type="ECO:0000313" key="9">
    <source>
        <dbReference type="Proteomes" id="UP000054408"/>
    </source>
</evidence>
<organism evidence="8 9">
    <name type="scientific">Thecamonas trahens ATCC 50062</name>
    <dbReference type="NCBI Taxonomy" id="461836"/>
    <lineage>
        <taxon>Eukaryota</taxon>
        <taxon>Apusozoa</taxon>
        <taxon>Apusomonadida</taxon>
        <taxon>Apusomonadidae</taxon>
        <taxon>Thecamonas</taxon>
    </lineage>
</organism>
<evidence type="ECO:0000256" key="1">
    <source>
        <dbReference type="ARBA" id="ARBA00004123"/>
    </source>
</evidence>
<keyword evidence="4" id="KW-0805">Transcription regulation</keyword>
<keyword evidence="9" id="KW-1185">Reference proteome</keyword>
<dbReference type="Proteomes" id="UP000054408">
    <property type="component" value="Unassembled WGS sequence"/>
</dbReference>